<evidence type="ECO:0000313" key="1">
    <source>
        <dbReference type="EMBL" id="ACB53515.1"/>
    </source>
</evidence>
<dbReference type="STRING" id="43989.cce_4167"/>
<dbReference type="HOGENOM" id="CLU_3327044_0_0_3"/>
<proteinExistence type="predicted"/>
<name>B1WRS4_CROS5</name>
<dbReference type="Proteomes" id="UP000001203">
    <property type="component" value="Chromosome circular"/>
</dbReference>
<protein>
    <submittedName>
        <fullName evidence="1">Uncharacterized protein</fullName>
    </submittedName>
</protein>
<gene>
    <name evidence="1" type="ordered locus">cce_4167</name>
</gene>
<accession>B1WRS4</accession>
<evidence type="ECO:0000313" key="2">
    <source>
        <dbReference type="Proteomes" id="UP000001203"/>
    </source>
</evidence>
<dbReference type="EMBL" id="CP000806">
    <property type="protein sequence ID" value="ACB53515.1"/>
    <property type="molecule type" value="Genomic_DNA"/>
</dbReference>
<sequence length="38" mass="4542">MRHYLSNSFGHVSPDEAFHYLFIPILRQKGHLFNQARN</sequence>
<keyword evidence="2" id="KW-1185">Reference proteome</keyword>
<dbReference type="AlphaFoldDB" id="B1WRS4"/>
<reference evidence="1 2" key="1">
    <citation type="journal article" date="2008" name="Proc. Natl. Acad. Sci. U.S.A.">
        <title>The genome of Cyanothece 51142, a unicellular diazotrophic cyanobacterium important in the marine nitrogen cycle.</title>
        <authorList>
            <person name="Welsh E.A."/>
            <person name="Liberton M."/>
            <person name="Stoeckel J."/>
            <person name="Loh T."/>
            <person name="Elvitigala T."/>
            <person name="Wang C."/>
            <person name="Wollam A."/>
            <person name="Fulton R.S."/>
            <person name="Clifton S.W."/>
            <person name="Jacobs J.M."/>
            <person name="Aurora R."/>
            <person name="Ghosh B.K."/>
            <person name="Sherman L.A."/>
            <person name="Smith R.D."/>
            <person name="Wilson R.K."/>
            <person name="Pakrasi H.B."/>
        </authorList>
    </citation>
    <scope>NUCLEOTIDE SEQUENCE [LARGE SCALE GENOMIC DNA]</scope>
    <source>
        <strain evidence="2">ATCC 51142 / BH68</strain>
    </source>
</reference>
<dbReference type="KEGG" id="cyt:cce_4167"/>
<organism evidence="1 2">
    <name type="scientific">Crocosphaera subtropica (strain ATCC 51142 / BH68)</name>
    <name type="common">Cyanothece sp. (strain ATCC 51142)</name>
    <dbReference type="NCBI Taxonomy" id="43989"/>
    <lineage>
        <taxon>Bacteria</taxon>
        <taxon>Bacillati</taxon>
        <taxon>Cyanobacteriota</taxon>
        <taxon>Cyanophyceae</taxon>
        <taxon>Oscillatoriophycideae</taxon>
        <taxon>Chroococcales</taxon>
        <taxon>Aphanothecaceae</taxon>
        <taxon>Crocosphaera</taxon>
        <taxon>Crocosphaera subtropica</taxon>
    </lineage>
</organism>